<dbReference type="STRING" id="688867.SAMN05660236_3289"/>
<dbReference type="Proteomes" id="UP000190961">
    <property type="component" value="Unassembled WGS sequence"/>
</dbReference>
<name>A0A1T5LI67_9BACT</name>
<gene>
    <name evidence="2" type="ORF">SAMN05660236_3289</name>
</gene>
<organism evidence="2 3">
    <name type="scientific">Ohtaekwangia koreensis</name>
    <dbReference type="NCBI Taxonomy" id="688867"/>
    <lineage>
        <taxon>Bacteria</taxon>
        <taxon>Pseudomonadati</taxon>
        <taxon>Bacteroidota</taxon>
        <taxon>Cytophagia</taxon>
        <taxon>Cytophagales</taxon>
        <taxon>Fulvivirgaceae</taxon>
        <taxon>Ohtaekwangia</taxon>
    </lineage>
</organism>
<sequence length="153" mass="17609">MFIHPIVRLAFTFLFVALLYGCKTDYEEVQLRQIKDVVVDANTDPRLKANAIFFNPNNKQGRLRKIDVDIYVNGKKAGKIDQKLRTVIPAKGEFTVPLEVQLAMKELGFFDTLLGVLGGKKFEVRYEGSLKLTYHGIPFRVPVKYKDEVRIRF</sequence>
<evidence type="ECO:0000313" key="3">
    <source>
        <dbReference type="Proteomes" id="UP000190961"/>
    </source>
</evidence>
<proteinExistence type="predicted"/>
<evidence type="ECO:0000259" key="1">
    <source>
        <dbReference type="Pfam" id="PF03168"/>
    </source>
</evidence>
<accession>A0A1T5LI67</accession>
<keyword evidence="3" id="KW-1185">Reference proteome</keyword>
<feature type="domain" description="Late embryogenesis abundant protein LEA-2 subgroup" evidence="1">
    <location>
        <begin position="55"/>
        <end position="144"/>
    </location>
</feature>
<reference evidence="2 3" key="1">
    <citation type="submission" date="2017-02" db="EMBL/GenBank/DDBJ databases">
        <authorList>
            <person name="Peterson S.W."/>
        </authorList>
    </citation>
    <scope>NUCLEOTIDE SEQUENCE [LARGE SCALE GENOMIC DNA]</scope>
    <source>
        <strain evidence="2 3">DSM 25262</strain>
    </source>
</reference>
<dbReference type="EMBL" id="FUZU01000002">
    <property type="protein sequence ID" value="SKC75680.1"/>
    <property type="molecule type" value="Genomic_DNA"/>
</dbReference>
<dbReference type="InterPro" id="IPR004864">
    <property type="entry name" value="LEA_2"/>
</dbReference>
<dbReference type="AlphaFoldDB" id="A0A1T5LI67"/>
<protein>
    <submittedName>
        <fullName evidence="2">LEA14-like dessication related protein</fullName>
    </submittedName>
</protein>
<dbReference type="SUPFAM" id="SSF117070">
    <property type="entry name" value="LEA14-like"/>
    <property type="match status" value="1"/>
</dbReference>
<dbReference type="Gene3D" id="2.60.40.1820">
    <property type="match status" value="1"/>
</dbReference>
<dbReference type="Pfam" id="PF03168">
    <property type="entry name" value="LEA_2"/>
    <property type="match status" value="1"/>
</dbReference>
<evidence type="ECO:0000313" key="2">
    <source>
        <dbReference type="EMBL" id="SKC75680.1"/>
    </source>
</evidence>